<evidence type="ECO:0000256" key="4">
    <source>
        <dbReference type="ARBA" id="ARBA00022598"/>
    </source>
</evidence>
<dbReference type="Gene3D" id="3.30.559.30">
    <property type="entry name" value="Nonribosomal peptide synthetase, condensation domain"/>
    <property type="match status" value="1"/>
</dbReference>
<dbReference type="GO" id="GO:0031956">
    <property type="term" value="F:medium-chain fatty acid-CoA ligase activity"/>
    <property type="evidence" value="ECO:0007669"/>
    <property type="project" value="TreeGrafter"/>
</dbReference>
<dbReference type="CDD" id="cd04433">
    <property type="entry name" value="AFD_class_I"/>
    <property type="match status" value="1"/>
</dbReference>
<proteinExistence type="inferred from homology"/>
<dbReference type="SUPFAM" id="SSF56801">
    <property type="entry name" value="Acetyl-CoA synthetase-like"/>
    <property type="match status" value="1"/>
</dbReference>
<keyword evidence="4" id="KW-0436">Ligase</keyword>
<dbReference type="Pfam" id="PF00501">
    <property type="entry name" value="AMP-binding"/>
    <property type="match status" value="1"/>
</dbReference>
<comment type="similarity">
    <text evidence="1">Belongs to the ATP-dependent AMP-binding enzyme family.</text>
</comment>
<dbReference type="GO" id="GO:0006631">
    <property type="term" value="P:fatty acid metabolic process"/>
    <property type="evidence" value="ECO:0007669"/>
    <property type="project" value="TreeGrafter"/>
</dbReference>
<feature type="domain" description="AMP-dependent synthetase/ligase" evidence="5">
    <location>
        <begin position="32"/>
        <end position="420"/>
    </location>
</feature>
<sequence length="1187" mass="131397">MTRTTSATGVAESHDGRKWAVDKSLILLLDDVAERFPHQEAVVSLHQRDRFGLGGDATNVDKPLCWTYSQLKAASETLAAFLSAQGVARGSQIIAIVYNEAEWALLFWATARLSCQFVPLDPRLFNQHADAVYLLRKINAAAIFVSDNIISQQVDEALKSVPTLHPSKCIINCTDSAPPNGWTTLSRQMLEGCLALPISDPNPRPDCTVLILFTSGTESLPKACPHTTISIGTPSLMLVDEWGLGPRDSLCQHLPCFHIFNIVVSLAFWLAGGTVVFPSASFNPAASLDTFRIRSRVHVACVATMVQALIAHIRSSGSYFCSPFAVILGGAPITPDILDLSKLLGAKRIVAGYGTTEAVATLMRLINAENMASTEGDVCLGKPQAGAWMRICQPGSRIPIRCGQLGELHQGGLPLIKGYLGSTAEQSSNFYEEDGINWMATGDQGYMDDEGQVYLLGRYKDLIIRGGENISPVKIEQCIGKLPGIKAVYVVGIPDPIAGEVPIAVIKQDEDKNRASPLALQSSVASLLGQSFSPTLILDLQRDLGMDSYPTTTSGKVRKTTLRQWVVDYVGKLDAPRPSSSDLPTELTALWLAVSGLGPQEVDMDTPVLAFADSIMIIQFLYLVNKRKLGRLTQQDIMGANTIRKQAKLLSIRKEHSGEISGMKSPQNGAQGNLKNVLEHHRAKEVASSILTPLGFDWDDVEEVIPMTDYVKHFSSDRCRPSSWNLRAAFVTNISIDVAGMEAVLRLWLQRHPLLRATTAKFNEELELYLVMRLSQPWLRLQIIHGGEVEDANGVEMYGLNDPAFDWVNQSVGPLFKATILHIRDSSKVGLVLHFHHAIFDGLTLFSWARDLKELLRSQDQCPVYYLPYRDFAEHYQHYRTSVAAEKAVDFHVQRLRGLSLSSDSLWPPQKVPGWMKGDAQGWTPPDHWAGDRVLLDGEQSRGAQGINRSIHLSQLSEMRKAYEVTPPTIAKSACALVNLHLTGQEEALFTGVDSGRFWPIPNADVNASPFEIDGPTMTFYANRIRLLPGETAHDFLKRMQRDQGEISVHAHAPLDTIKGKLEEIDSSTGPADVAMLNDLFHRQTFNWLMQHYTESDSDPIRLVQSIGRTDLGFMWFPSLLPNDVLELNVTWDDSQLRSKEVYDVTTKYMCAVAWLSDPDNMNKPVTECQFEGCDGISYWVSDKFHR</sequence>
<dbReference type="Pfam" id="PF00668">
    <property type="entry name" value="Condensation"/>
    <property type="match status" value="1"/>
</dbReference>
<dbReference type="PROSITE" id="PS00455">
    <property type="entry name" value="AMP_BINDING"/>
    <property type="match status" value="1"/>
</dbReference>
<evidence type="ECO:0000256" key="2">
    <source>
        <dbReference type="ARBA" id="ARBA00022450"/>
    </source>
</evidence>
<evidence type="ECO:0000259" key="7">
    <source>
        <dbReference type="Pfam" id="PF13193"/>
    </source>
</evidence>
<gene>
    <name evidence="8" type="ORF">ETB97_004360</name>
</gene>
<keyword evidence="2" id="KW-0596">Phosphopantetheine</keyword>
<evidence type="ECO:0000256" key="3">
    <source>
        <dbReference type="ARBA" id="ARBA00022553"/>
    </source>
</evidence>
<comment type="caution">
    <text evidence="8">The sequence shown here is derived from an EMBL/GenBank/DDBJ whole genome shotgun (WGS) entry which is preliminary data.</text>
</comment>
<dbReference type="InterPro" id="IPR001242">
    <property type="entry name" value="Condensation_dom"/>
</dbReference>
<dbReference type="InterPro" id="IPR020845">
    <property type="entry name" value="AMP-binding_CS"/>
</dbReference>
<protein>
    <submittedName>
        <fullName evidence="8">Uncharacterized protein</fullName>
    </submittedName>
</protein>
<dbReference type="Proteomes" id="UP000541154">
    <property type="component" value="Unassembled WGS sequence"/>
</dbReference>
<evidence type="ECO:0000313" key="9">
    <source>
        <dbReference type="Proteomes" id="UP000541154"/>
    </source>
</evidence>
<organism evidence="8 9">
    <name type="scientific">Petromyces alliaceus</name>
    <name type="common">Aspergillus alliaceus</name>
    <dbReference type="NCBI Taxonomy" id="209559"/>
    <lineage>
        <taxon>Eukaryota</taxon>
        <taxon>Fungi</taxon>
        <taxon>Dikarya</taxon>
        <taxon>Ascomycota</taxon>
        <taxon>Pezizomycotina</taxon>
        <taxon>Eurotiomycetes</taxon>
        <taxon>Eurotiomycetidae</taxon>
        <taxon>Eurotiales</taxon>
        <taxon>Aspergillaceae</taxon>
        <taxon>Aspergillus</taxon>
        <taxon>Aspergillus subgen. Circumdati</taxon>
    </lineage>
</organism>
<dbReference type="InterPro" id="IPR000873">
    <property type="entry name" value="AMP-dep_synth/lig_dom"/>
</dbReference>
<evidence type="ECO:0000259" key="6">
    <source>
        <dbReference type="Pfam" id="PF00668"/>
    </source>
</evidence>
<dbReference type="PANTHER" id="PTHR43201">
    <property type="entry name" value="ACYL-COA SYNTHETASE"/>
    <property type="match status" value="1"/>
</dbReference>
<keyword evidence="9" id="KW-1185">Reference proteome</keyword>
<dbReference type="SUPFAM" id="SSF52777">
    <property type="entry name" value="CoA-dependent acyltransferases"/>
    <property type="match status" value="2"/>
</dbReference>
<name>A0A8H6A0N0_PETAA</name>
<dbReference type="Gene3D" id="3.30.559.10">
    <property type="entry name" value="Chloramphenicol acetyltransferase-like domain"/>
    <property type="match status" value="1"/>
</dbReference>
<dbReference type="InterPro" id="IPR045851">
    <property type="entry name" value="AMP-bd_C_sf"/>
</dbReference>
<evidence type="ECO:0000259" key="5">
    <source>
        <dbReference type="Pfam" id="PF00501"/>
    </source>
</evidence>
<dbReference type="Gene3D" id="3.30.300.30">
    <property type="match status" value="1"/>
</dbReference>
<reference evidence="8 9" key="1">
    <citation type="submission" date="2019-04" db="EMBL/GenBank/DDBJ databases">
        <title>Aspergillus burnettii sp. nov., novel species from soil in southeast Queensland.</title>
        <authorList>
            <person name="Gilchrist C.L.M."/>
            <person name="Pitt J.I."/>
            <person name="Lange L."/>
            <person name="Lacey H.J."/>
            <person name="Vuong D."/>
            <person name="Midgley D.J."/>
            <person name="Greenfield P."/>
            <person name="Bradbury M."/>
            <person name="Lacey E."/>
            <person name="Busk P.K."/>
            <person name="Pilgaard B."/>
            <person name="Chooi Y.H."/>
            <person name="Piggott A.M."/>
        </authorList>
    </citation>
    <scope>NUCLEOTIDE SEQUENCE [LARGE SCALE GENOMIC DNA]</scope>
    <source>
        <strain evidence="8 9">FRR 5400</strain>
    </source>
</reference>
<dbReference type="InterPro" id="IPR042099">
    <property type="entry name" value="ANL_N_sf"/>
</dbReference>
<keyword evidence="3" id="KW-0597">Phosphoprotein</keyword>
<dbReference type="AlphaFoldDB" id="A0A8H6A0N0"/>
<feature type="domain" description="Condensation" evidence="6">
    <location>
        <begin position="720"/>
        <end position="1065"/>
    </location>
</feature>
<dbReference type="EMBL" id="SPNV01000204">
    <property type="protein sequence ID" value="KAF5858475.1"/>
    <property type="molecule type" value="Genomic_DNA"/>
</dbReference>
<feature type="domain" description="AMP-binding enzyme C-terminal" evidence="7">
    <location>
        <begin position="474"/>
        <end position="534"/>
    </location>
</feature>
<dbReference type="Gene3D" id="3.40.50.12780">
    <property type="entry name" value="N-terminal domain of ligase-like"/>
    <property type="match status" value="1"/>
</dbReference>
<accession>A0A8H6A0N0</accession>
<evidence type="ECO:0000256" key="1">
    <source>
        <dbReference type="ARBA" id="ARBA00006432"/>
    </source>
</evidence>
<evidence type="ECO:0000313" key="8">
    <source>
        <dbReference type="EMBL" id="KAF5858475.1"/>
    </source>
</evidence>
<dbReference type="PANTHER" id="PTHR43201:SF5">
    <property type="entry name" value="MEDIUM-CHAIN ACYL-COA LIGASE ACSF2, MITOCHONDRIAL"/>
    <property type="match status" value="1"/>
</dbReference>
<dbReference type="Pfam" id="PF13193">
    <property type="entry name" value="AMP-binding_C"/>
    <property type="match status" value="1"/>
</dbReference>
<dbReference type="InterPro" id="IPR025110">
    <property type="entry name" value="AMP-bd_C"/>
</dbReference>
<dbReference type="InterPro" id="IPR023213">
    <property type="entry name" value="CAT-like_dom_sf"/>
</dbReference>